<protein>
    <recommendedName>
        <fullName evidence="7">Probable endonuclease 4</fullName>
        <ecNumber evidence="7">3.1.21.2</ecNumber>
    </recommendedName>
    <alternativeName>
        <fullName evidence="7">Endodeoxyribonuclease IV</fullName>
    </alternativeName>
    <alternativeName>
        <fullName evidence="7">Endonuclease IV</fullName>
    </alternativeName>
</protein>
<feature type="binding site" evidence="7">
    <location>
        <position position="224"/>
    </location>
    <ligand>
        <name>Zn(2+)</name>
        <dbReference type="ChEBI" id="CHEBI:29105"/>
        <label>2</label>
    </ligand>
</feature>
<evidence type="ECO:0000256" key="4">
    <source>
        <dbReference type="ARBA" id="ARBA00022801"/>
    </source>
</evidence>
<comment type="function">
    <text evidence="7">Endonuclease IV plays a role in DNA repair. It cleaves phosphodiester bonds at apurinic or apyrimidinic (AP) sites, generating a 3'-hydroxyl group and a 5'-terminal sugar phosphate.</text>
</comment>
<dbReference type="KEGG" id="oyw:OdinLCB4_002755"/>
<feature type="binding site" evidence="7">
    <location>
        <position position="239"/>
    </location>
    <ligand>
        <name>Zn(2+)</name>
        <dbReference type="ChEBI" id="CHEBI:29105"/>
        <label>3</label>
    </ligand>
</feature>
<dbReference type="GO" id="GO:0003906">
    <property type="term" value="F:DNA-(apurinic or apyrimidinic site) endonuclease activity"/>
    <property type="evidence" value="ECO:0007669"/>
    <property type="project" value="TreeGrafter"/>
</dbReference>
<feature type="binding site" evidence="7">
    <location>
        <position position="153"/>
    </location>
    <ligand>
        <name>Zn(2+)</name>
        <dbReference type="ChEBI" id="CHEBI:29105"/>
        <label>1</label>
    </ligand>
</feature>
<dbReference type="Proteomes" id="UP000186851">
    <property type="component" value="Chromosome"/>
</dbReference>
<keyword evidence="5 7" id="KW-0862">Zinc</keyword>
<feature type="binding site" evidence="7">
    <location>
        <position position="190"/>
    </location>
    <ligand>
        <name>Zn(2+)</name>
        <dbReference type="ChEBI" id="CHEBI:29105"/>
        <label>3</label>
    </ligand>
</feature>
<keyword evidence="7" id="KW-0255">Endonuclease</keyword>
<evidence type="ECO:0000256" key="1">
    <source>
        <dbReference type="ARBA" id="ARBA00005340"/>
    </source>
</evidence>
<dbReference type="EC" id="3.1.21.2" evidence="7"/>
<dbReference type="InterPro" id="IPR013022">
    <property type="entry name" value="Xyl_isomerase-like_TIM-brl"/>
</dbReference>
<dbReference type="CDD" id="cd00019">
    <property type="entry name" value="AP2Ec"/>
    <property type="match status" value="1"/>
</dbReference>
<sequence length="291" mass="32726">MNLKNNWENKNFLIGFHVSIKGSLDLSVDRAAELGCTVFQIFTTNPRSWRPRVLTDLETEKFNEKRIKNNFQKVFSHMPYLPNLASPKIKVYDLSVKTLLSEVSRCMRLNIPFLVTHLGSHLGEGYRRGVKRIIDALNQANNLSKGKVKILLENTAGSPNSIGSKFEHIGDIINGVQHNSYIGFCFDTCHGWAAGYDIKTVKGVNETVEKLDNIIGLKKVYLIHLNDSVGGLGSHIDRHEHIGLGSIGLDGFKNFLRSCLSQQPLIMETPIDERRSDLENLLTVKKIISEL</sequence>
<evidence type="ECO:0000259" key="8">
    <source>
        <dbReference type="Pfam" id="PF01261"/>
    </source>
</evidence>
<dbReference type="PROSITE" id="PS51432">
    <property type="entry name" value="AP_NUCLEASE_F2_4"/>
    <property type="match status" value="1"/>
</dbReference>
<dbReference type="HAMAP" id="MF_00152">
    <property type="entry name" value="Nfo"/>
    <property type="match status" value="1"/>
</dbReference>
<evidence type="ECO:0000256" key="3">
    <source>
        <dbReference type="ARBA" id="ARBA00022763"/>
    </source>
</evidence>
<evidence type="ECO:0000313" key="10">
    <source>
        <dbReference type="Proteomes" id="UP000186851"/>
    </source>
</evidence>
<reference evidence="9" key="1">
    <citation type="journal article" date="2017" name="Nature">
        <title>Asgard archaea illuminate the origin of eukaryotic cellular complexity.</title>
        <authorList>
            <person name="Zaremba-Niedzwiedzka K."/>
            <person name="Caceres E.F."/>
            <person name="Saw J.H."/>
            <person name="Backstrom D."/>
            <person name="Juzokaite L."/>
            <person name="Vancaester E."/>
            <person name="Seitz K.W."/>
            <person name="Anantharaman K."/>
            <person name="Starnawski P."/>
            <person name="Kjeldsen K.U."/>
            <person name="Scott M.B."/>
            <person name="Nunoura T."/>
            <person name="Banfield J.F."/>
            <person name="Schramm A."/>
            <person name="Baker B.J."/>
            <person name="Spang A."/>
            <person name="Ettema T.J.G."/>
        </authorList>
    </citation>
    <scope>NUCLEOTIDE SEQUENCE</scope>
    <source>
        <strain evidence="9">LCB_4</strain>
    </source>
</reference>
<keyword evidence="3 7" id="KW-0227">DNA damage</keyword>
<reference evidence="9" key="2">
    <citation type="journal article" date="2022" name="Nat. Microbiol.">
        <title>A closed Candidatus Odinarchaeum chromosome exposes Asgard archaeal viruses.</title>
        <authorList>
            <person name="Tamarit D."/>
            <person name="Caceres E.F."/>
            <person name="Krupovic M."/>
            <person name="Nijland R."/>
            <person name="Eme L."/>
            <person name="Robinson N.P."/>
            <person name="Ettema T.J.G."/>
        </authorList>
    </citation>
    <scope>NUCLEOTIDE SEQUENCE</scope>
    <source>
        <strain evidence="9">LCB_4</strain>
    </source>
</reference>
<evidence type="ECO:0000256" key="5">
    <source>
        <dbReference type="ARBA" id="ARBA00022833"/>
    </source>
</evidence>
<dbReference type="InterPro" id="IPR018246">
    <property type="entry name" value="AP_endonuc_F2_Zn_BS"/>
</dbReference>
<keyword evidence="2 7" id="KW-0479">Metal-binding</keyword>
<comment type="catalytic activity">
    <reaction evidence="7">
        <text>Endonucleolytic cleavage to 5'-phosphooligonucleotide end-products.</text>
        <dbReference type="EC" id="3.1.21.2"/>
    </reaction>
</comment>
<feature type="binding site" evidence="7">
    <location>
        <position position="77"/>
    </location>
    <ligand>
        <name>Zn(2+)</name>
        <dbReference type="ChEBI" id="CHEBI:29105"/>
        <label>1</label>
    </ligand>
</feature>
<dbReference type="PROSITE" id="PS00730">
    <property type="entry name" value="AP_NUCLEASE_F2_2"/>
    <property type="match status" value="1"/>
</dbReference>
<dbReference type="GO" id="GO:0008270">
    <property type="term" value="F:zinc ion binding"/>
    <property type="evidence" value="ECO:0007669"/>
    <property type="project" value="UniProtKB-UniRule"/>
</dbReference>
<dbReference type="NCBIfam" id="TIGR00587">
    <property type="entry name" value="nfo"/>
    <property type="match status" value="1"/>
</dbReference>
<dbReference type="GO" id="GO:0006284">
    <property type="term" value="P:base-excision repair"/>
    <property type="evidence" value="ECO:0007669"/>
    <property type="project" value="TreeGrafter"/>
</dbReference>
<feature type="binding site" evidence="7">
    <location>
        <position position="237"/>
    </location>
    <ligand>
        <name>Zn(2+)</name>
        <dbReference type="ChEBI" id="CHEBI:29105"/>
        <label>3</label>
    </ligand>
</feature>
<dbReference type="PANTHER" id="PTHR21445">
    <property type="entry name" value="ENDONUCLEASE IV ENDODEOXYRIBONUCLEASE IV"/>
    <property type="match status" value="1"/>
</dbReference>
<feature type="binding site" evidence="7">
    <location>
        <position position="153"/>
    </location>
    <ligand>
        <name>Zn(2+)</name>
        <dbReference type="ChEBI" id="CHEBI:29105"/>
        <label>2</label>
    </ligand>
</feature>
<evidence type="ECO:0000256" key="6">
    <source>
        <dbReference type="ARBA" id="ARBA00023204"/>
    </source>
</evidence>
<gene>
    <name evidence="7" type="primary">nfo</name>
    <name evidence="9" type="ORF">OdinLCB4_002755</name>
</gene>
<dbReference type="SMART" id="SM00518">
    <property type="entry name" value="AP2Ec"/>
    <property type="match status" value="1"/>
</dbReference>
<dbReference type="GO" id="GO:0008833">
    <property type="term" value="F:deoxyribonuclease IV (phage-T4-induced) activity"/>
    <property type="evidence" value="ECO:0007669"/>
    <property type="project" value="UniProtKB-UniRule"/>
</dbReference>
<dbReference type="InterPro" id="IPR001719">
    <property type="entry name" value="AP_endonuc_2"/>
</dbReference>
<dbReference type="Pfam" id="PF01261">
    <property type="entry name" value="AP_endonuc_2"/>
    <property type="match status" value="1"/>
</dbReference>
<dbReference type="SUPFAM" id="SSF51658">
    <property type="entry name" value="Xylose isomerase-like"/>
    <property type="match status" value="1"/>
</dbReference>
<dbReference type="FunFam" id="3.20.20.150:FF:000001">
    <property type="entry name" value="Probable endonuclease 4"/>
    <property type="match status" value="1"/>
</dbReference>
<accession>A0AAF0IBL4</accession>
<comment type="similarity">
    <text evidence="1 7">Belongs to the AP endonuclease 2 family.</text>
</comment>
<feature type="binding site" evidence="7">
    <location>
        <position position="268"/>
    </location>
    <ligand>
        <name>Zn(2+)</name>
        <dbReference type="ChEBI" id="CHEBI:29105"/>
        <label>2</label>
    </ligand>
</feature>
<evidence type="ECO:0000256" key="7">
    <source>
        <dbReference type="HAMAP-Rule" id="MF_00152"/>
    </source>
</evidence>
<dbReference type="Gene3D" id="3.20.20.150">
    <property type="entry name" value="Divalent-metal-dependent TIM barrel enzymes"/>
    <property type="match status" value="1"/>
</dbReference>
<dbReference type="EMBL" id="CP091871">
    <property type="protein sequence ID" value="WEU40853.1"/>
    <property type="molecule type" value="Genomic_DNA"/>
</dbReference>
<name>A0AAF0IBL4_ODILC</name>
<dbReference type="PANTHER" id="PTHR21445:SF0">
    <property type="entry name" value="APURINIC-APYRIMIDINIC ENDONUCLEASE"/>
    <property type="match status" value="1"/>
</dbReference>
<feature type="binding site" evidence="7">
    <location>
        <position position="117"/>
    </location>
    <ligand>
        <name>Zn(2+)</name>
        <dbReference type="ChEBI" id="CHEBI:29105"/>
        <label>1</label>
    </ligand>
</feature>
<proteinExistence type="inferred from homology"/>
<comment type="cofactor">
    <cofactor evidence="7">
        <name>Zn(2+)</name>
        <dbReference type="ChEBI" id="CHEBI:29105"/>
    </cofactor>
    <text evidence="7">Binds 3 Zn(2+) ions.</text>
</comment>
<organism evidence="9 10">
    <name type="scientific">Odinarchaeota yellowstonii (strain LCB_4)</name>
    <dbReference type="NCBI Taxonomy" id="1841599"/>
    <lineage>
        <taxon>Archaea</taxon>
        <taxon>Promethearchaeati</taxon>
        <taxon>Candidatus Odinarchaeota</taxon>
        <taxon>Candidatus Odinarchaeia</taxon>
        <taxon>Candidatus Odinarchaeales</taxon>
        <taxon>Candidatus Odinarchaeaceae</taxon>
        <taxon>Candidatus Odinarchaeum</taxon>
    </lineage>
</organism>
<keyword evidence="7" id="KW-0540">Nuclease</keyword>
<dbReference type="GO" id="GO:0008081">
    <property type="term" value="F:phosphoric diester hydrolase activity"/>
    <property type="evidence" value="ECO:0007669"/>
    <property type="project" value="TreeGrafter"/>
</dbReference>
<dbReference type="InterPro" id="IPR036237">
    <property type="entry name" value="Xyl_isomerase-like_sf"/>
</dbReference>
<evidence type="ECO:0000256" key="2">
    <source>
        <dbReference type="ARBA" id="ARBA00022723"/>
    </source>
</evidence>
<feature type="domain" description="Xylose isomerase-like TIM barrel" evidence="8">
    <location>
        <begin position="28"/>
        <end position="273"/>
    </location>
</feature>
<feature type="binding site" evidence="7">
    <location>
        <position position="187"/>
    </location>
    <ligand>
        <name>Zn(2+)</name>
        <dbReference type="ChEBI" id="CHEBI:29105"/>
        <label>2</label>
    </ligand>
</feature>
<dbReference type="PROSITE" id="PS00731">
    <property type="entry name" value="AP_NUCLEASE_F2_3"/>
    <property type="match status" value="1"/>
</dbReference>
<keyword evidence="4 7" id="KW-0378">Hydrolase</keyword>
<evidence type="ECO:0000313" key="9">
    <source>
        <dbReference type="EMBL" id="WEU40853.1"/>
    </source>
</evidence>
<dbReference type="AlphaFoldDB" id="A0AAF0IBL4"/>
<dbReference type="GO" id="GO:0003677">
    <property type="term" value="F:DNA binding"/>
    <property type="evidence" value="ECO:0007669"/>
    <property type="project" value="InterPro"/>
</dbReference>
<keyword evidence="6 7" id="KW-0234">DNA repair</keyword>